<dbReference type="RefSeq" id="WP_229417872.1">
    <property type="nucleotide sequence ID" value="NZ_BMKG01000001.1"/>
</dbReference>
<accession>A0ABQ1K2D9</accession>
<dbReference type="Proteomes" id="UP000622638">
    <property type="component" value="Unassembled WGS sequence"/>
</dbReference>
<proteinExistence type="predicted"/>
<dbReference type="Gene3D" id="3.10.310.10">
    <property type="entry name" value="Diaminopimelate Epimerase, Chain A, domain 1"/>
    <property type="match status" value="1"/>
</dbReference>
<gene>
    <name evidence="1" type="ORF">GCM10011572_04910</name>
</gene>
<keyword evidence="2" id="KW-1185">Reference proteome</keyword>
<dbReference type="EMBL" id="BMKG01000001">
    <property type="protein sequence ID" value="GGB85952.1"/>
    <property type="molecule type" value="Genomic_DNA"/>
</dbReference>
<dbReference type="SUPFAM" id="SSF54506">
    <property type="entry name" value="Diaminopimelate epimerase-like"/>
    <property type="match status" value="1"/>
</dbReference>
<comment type="caution">
    <text evidence="1">The sequence shown here is derived from an EMBL/GenBank/DDBJ whole genome shotgun (WGS) entry which is preliminary data.</text>
</comment>
<evidence type="ECO:0000313" key="2">
    <source>
        <dbReference type="Proteomes" id="UP000622638"/>
    </source>
</evidence>
<evidence type="ECO:0008006" key="3">
    <source>
        <dbReference type="Google" id="ProtNLM"/>
    </source>
</evidence>
<sequence length="60" mass="6570">MRQFELTCFGTRPGEGNPALVLLDDSRDDAERQHFANASGRAACAFVDTGGDDDLTLDFY</sequence>
<evidence type="ECO:0000313" key="1">
    <source>
        <dbReference type="EMBL" id="GGB85952.1"/>
    </source>
</evidence>
<protein>
    <recommendedName>
        <fullName evidence="3">PhzF family phenazine biosynthesis protein</fullName>
    </recommendedName>
</protein>
<name>A0ABQ1K2D9_9BURK</name>
<reference evidence="2" key="1">
    <citation type="journal article" date="2019" name="Int. J. Syst. Evol. Microbiol.">
        <title>The Global Catalogue of Microorganisms (GCM) 10K type strain sequencing project: providing services to taxonomists for standard genome sequencing and annotation.</title>
        <authorList>
            <consortium name="The Broad Institute Genomics Platform"/>
            <consortium name="The Broad Institute Genome Sequencing Center for Infectious Disease"/>
            <person name="Wu L."/>
            <person name="Ma J."/>
        </authorList>
    </citation>
    <scope>NUCLEOTIDE SEQUENCE [LARGE SCALE GENOMIC DNA]</scope>
    <source>
        <strain evidence="2">CGMCC 1.15931</strain>
    </source>
</reference>
<organism evidence="1 2">
    <name type="scientific">Pseudoduganella buxea</name>
    <dbReference type="NCBI Taxonomy" id="1949069"/>
    <lineage>
        <taxon>Bacteria</taxon>
        <taxon>Pseudomonadati</taxon>
        <taxon>Pseudomonadota</taxon>
        <taxon>Betaproteobacteria</taxon>
        <taxon>Burkholderiales</taxon>
        <taxon>Oxalobacteraceae</taxon>
        <taxon>Telluria group</taxon>
        <taxon>Pseudoduganella</taxon>
    </lineage>
</organism>